<organism evidence="2 3">
    <name type="scientific">Bradyrhizobium erythrophlei</name>
    <dbReference type="NCBI Taxonomy" id="1437360"/>
    <lineage>
        <taxon>Bacteria</taxon>
        <taxon>Pseudomonadati</taxon>
        <taxon>Pseudomonadota</taxon>
        <taxon>Alphaproteobacteria</taxon>
        <taxon>Hyphomicrobiales</taxon>
        <taxon>Nitrobacteraceae</taxon>
        <taxon>Bradyrhizobium</taxon>
    </lineage>
</organism>
<dbReference type="EMBL" id="LT670818">
    <property type="protein sequence ID" value="SHH42696.1"/>
    <property type="molecule type" value="Genomic_DNA"/>
</dbReference>
<gene>
    <name evidence="2" type="ORF">SAMN05444169_7414</name>
</gene>
<dbReference type="Proteomes" id="UP000190675">
    <property type="component" value="Chromosome I"/>
</dbReference>
<name>A0A1M5SW19_9BRAD</name>
<evidence type="ECO:0000313" key="3">
    <source>
        <dbReference type="Proteomes" id="UP000190675"/>
    </source>
</evidence>
<dbReference type="OrthoDB" id="8213703at2"/>
<dbReference type="AlphaFoldDB" id="A0A1M5SW19"/>
<reference evidence="2 3" key="1">
    <citation type="submission" date="2016-11" db="EMBL/GenBank/DDBJ databases">
        <authorList>
            <person name="Jaros S."/>
            <person name="Januszkiewicz K."/>
            <person name="Wedrychowicz H."/>
        </authorList>
    </citation>
    <scope>NUCLEOTIDE SEQUENCE [LARGE SCALE GENOMIC DNA]</scope>
    <source>
        <strain evidence="2 3">GAS242</strain>
    </source>
</reference>
<sequence>MPIRDGFDPNHPLPFFLSGHADEHEERGSLLLLNASILVLVASLVGMAILLSFGNPAKVFADIKTSLTDISALQPATVQTTPTAWGAPARDEIATTFDTAHQSQAEIRAAPPGAPLKQFQDWAAKEDARAQIETVRPAQDARAQILQNAQARVLPIQRH</sequence>
<feature type="transmembrane region" description="Helical" evidence="1">
    <location>
        <begin position="31"/>
        <end position="54"/>
    </location>
</feature>
<keyword evidence="1" id="KW-1133">Transmembrane helix</keyword>
<protein>
    <submittedName>
        <fullName evidence="2">Uncharacterized protein</fullName>
    </submittedName>
</protein>
<keyword evidence="1" id="KW-0472">Membrane</keyword>
<dbReference type="RefSeq" id="WP_079570542.1">
    <property type="nucleotide sequence ID" value="NZ_LT670818.1"/>
</dbReference>
<keyword evidence="1" id="KW-0812">Transmembrane</keyword>
<evidence type="ECO:0000313" key="2">
    <source>
        <dbReference type="EMBL" id="SHH42696.1"/>
    </source>
</evidence>
<accession>A0A1M5SW19</accession>
<proteinExistence type="predicted"/>
<evidence type="ECO:0000256" key="1">
    <source>
        <dbReference type="SAM" id="Phobius"/>
    </source>
</evidence>